<dbReference type="EMBL" id="NCVQ01000009">
    <property type="protein sequence ID" value="PWZ11991.1"/>
    <property type="molecule type" value="Genomic_DNA"/>
</dbReference>
<dbReference type="GO" id="GO:0015979">
    <property type="term" value="P:photosynthesis"/>
    <property type="evidence" value="ECO:0007669"/>
    <property type="project" value="UniProtKB-KW"/>
</dbReference>
<dbReference type="InterPro" id="IPR015813">
    <property type="entry name" value="Pyrv/PenolPyrv_kinase-like_dom"/>
</dbReference>
<dbReference type="ExpressionAtlas" id="A0A3L6DWJ1">
    <property type="expression patterns" value="baseline and differential"/>
</dbReference>
<dbReference type="SUPFAM" id="SSF51621">
    <property type="entry name" value="Phosphoenolpyruvate/pyruvate domain"/>
    <property type="match status" value="1"/>
</dbReference>
<dbReference type="PANTHER" id="PTHR42905:SF2">
    <property type="entry name" value="PHOSPHOENOLPYRUVATE CARBOXYLASE FAMILY PROTEIN"/>
    <property type="match status" value="1"/>
</dbReference>
<dbReference type="GO" id="GO:0016829">
    <property type="term" value="F:lyase activity"/>
    <property type="evidence" value="ECO:0007669"/>
    <property type="project" value="UniProtKB-KW"/>
</dbReference>
<dbReference type="PANTHER" id="PTHR42905">
    <property type="entry name" value="PHOSPHOENOLPYRUVATE CARBOXYLASE"/>
    <property type="match status" value="1"/>
</dbReference>
<protein>
    <submittedName>
        <fullName evidence="2">2,3-dimethylmalate lyase</fullName>
    </submittedName>
</protein>
<name>A0A3L6DWJ1_MAIZE</name>
<evidence type="ECO:0000313" key="2">
    <source>
        <dbReference type="EMBL" id="PWZ11991.1"/>
    </source>
</evidence>
<dbReference type="Gene3D" id="3.20.20.60">
    <property type="entry name" value="Phosphoenolpyruvate-binding domains"/>
    <property type="match status" value="2"/>
</dbReference>
<reference evidence="2" key="1">
    <citation type="journal article" date="2018" name="Nat. Genet.">
        <title>Extensive intraspecific gene order and gene structural variations between Mo17 and other maize genomes.</title>
        <authorList>
            <person name="Sun S."/>
            <person name="Zhou Y."/>
            <person name="Chen J."/>
            <person name="Shi J."/>
            <person name="Zhao H."/>
            <person name="Zhao H."/>
            <person name="Song W."/>
            <person name="Zhang M."/>
            <person name="Cui Y."/>
            <person name="Dong X."/>
            <person name="Liu H."/>
            <person name="Ma X."/>
            <person name="Jiao Y."/>
            <person name="Wang B."/>
            <person name="Wei X."/>
            <person name="Stein J.C."/>
            <person name="Glaubitz J.C."/>
            <person name="Lu F."/>
            <person name="Yu G."/>
            <person name="Liang C."/>
            <person name="Fengler K."/>
            <person name="Li B."/>
            <person name="Rafalski A."/>
            <person name="Schnable P.S."/>
            <person name="Ware D.H."/>
            <person name="Buckler E.S."/>
            <person name="Lai J."/>
        </authorList>
    </citation>
    <scope>NUCLEOTIDE SEQUENCE [LARGE SCALE GENOMIC DNA]</scope>
    <source>
        <tissue evidence="2">Seedling</tissue>
    </source>
</reference>
<keyword evidence="2" id="KW-0456">Lyase</keyword>
<dbReference type="SUPFAM" id="SSF53901">
    <property type="entry name" value="Thiolase-like"/>
    <property type="match status" value="1"/>
</dbReference>
<keyword evidence="1" id="KW-0602">Photosynthesis</keyword>
<dbReference type="Proteomes" id="UP000251960">
    <property type="component" value="Chromosome 8"/>
</dbReference>
<gene>
    <name evidence="2" type="primary">Dml_0</name>
    <name evidence="2" type="ORF">Zm00014a_042091</name>
</gene>
<sequence length="250" mass="27073">MAPSLRSPILPFSRARNSPFHVLRSSVAAASKVSPPSIHGSLRDETLRGLSIQAAQRALEVAGVKAEDVDLVLLCTSTPDDLFGGDAQVSPKACGHTQGRKVVSREEAIMRIKADVDARNGSGFDIVIVARIDSRQALSLDEALWRANMLEGGGKTPILSPVELEEIGYKIIAYPLSLIGVSMRRMADALIAIKGGRIPPPSSLPTFEEIKNTLGFNHYYEEDKRYAVTSAQSLYGTGTELMISFSVEYE</sequence>
<dbReference type="InterPro" id="IPR040442">
    <property type="entry name" value="Pyrv_kinase-like_dom_sf"/>
</dbReference>
<comment type="caution">
    <text evidence="2">The sequence shown here is derived from an EMBL/GenBank/DDBJ whole genome shotgun (WGS) entry which is preliminary data.</text>
</comment>
<organism evidence="2">
    <name type="scientific">Zea mays</name>
    <name type="common">Maize</name>
    <dbReference type="NCBI Taxonomy" id="4577"/>
    <lineage>
        <taxon>Eukaryota</taxon>
        <taxon>Viridiplantae</taxon>
        <taxon>Streptophyta</taxon>
        <taxon>Embryophyta</taxon>
        <taxon>Tracheophyta</taxon>
        <taxon>Spermatophyta</taxon>
        <taxon>Magnoliopsida</taxon>
        <taxon>Liliopsida</taxon>
        <taxon>Poales</taxon>
        <taxon>Poaceae</taxon>
        <taxon>PACMAD clade</taxon>
        <taxon>Panicoideae</taxon>
        <taxon>Andropogonodae</taxon>
        <taxon>Andropogoneae</taxon>
        <taxon>Tripsacinae</taxon>
        <taxon>Zea</taxon>
    </lineage>
</organism>
<dbReference type="AlphaFoldDB" id="A0A3L6DWJ1"/>
<proteinExistence type="predicted"/>
<accession>A0A3L6DWJ1</accession>
<dbReference type="InterPro" id="IPR016039">
    <property type="entry name" value="Thiolase-like"/>
</dbReference>
<dbReference type="GO" id="GO:0016746">
    <property type="term" value="F:acyltransferase activity"/>
    <property type="evidence" value="ECO:0007669"/>
    <property type="project" value="InterPro"/>
</dbReference>
<evidence type="ECO:0000256" key="1">
    <source>
        <dbReference type="ARBA" id="ARBA00022531"/>
    </source>
</evidence>